<dbReference type="InterPro" id="IPR035576">
    <property type="entry name" value="T6SS_TssC"/>
</dbReference>
<sequence>MLTTPTKDLSSSATVYAIQLQCLSRFGGFELLESAIEGVQNLNPERKSRRQIFLTESSKEMDRSRLKQLLLIWEQILSGHSEVKEMIQECSAAVMQSEALLKENLVLALEATRMLEQSYRNVSLFFANTTEEKVKNVSFINAAPEQLRDLDNSRFLDAIRQELSQHYDRLDLKGNYSLLLIPGYAGSNKILEKWARIAYDNKCLLITDFCHMDTPDDVMEMFDAACLTGAEACKSNVIMTCNWLIGRGKAIQVGEKEHLLVSPSGALAGRIYSTLMSQVTAGKKYGALLDVDGVSFELKKSEIATLEKLGLVPMVQEYGRVMAFSAKTLFTGDNIGLQTYSVVRVFDYVTKVLIDFLNRRAFENFSANTRKDLQRQIIQFLDSITGPDRLIEDFEIRRFEQDNRQKDTIHLDIFLKPYFPARNFMIRMDGHKGEDANAWETSYEQTK</sequence>
<evidence type="ECO:0000313" key="2">
    <source>
        <dbReference type="Proteomes" id="UP000249819"/>
    </source>
</evidence>
<evidence type="ECO:0008006" key="3">
    <source>
        <dbReference type="Google" id="ProtNLM"/>
    </source>
</evidence>
<name>A0A327W2P3_9BACT</name>
<reference evidence="1 2" key="1">
    <citation type="submission" date="2018-06" db="EMBL/GenBank/DDBJ databases">
        <title>Genomic Encyclopedia of Archaeal and Bacterial Type Strains, Phase II (KMG-II): from individual species to whole genera.</title>
        <authorList>
            <person name="Goeker M."/>
        </authorList>
    </citation>
    <scope>NUCLEOTIDE SEQUENCE [LARGE SCALE GENOMIC DNA]</scope>
    <source>
        <strain evidence="1 2">DSM 29821</strain>
    </source>
</reference>
<protein>
    <recommendedName>
        <fullName evidence="3">Type VI secretion system contractile sheath protein TssC</fullName>
    </recommendedName>
</protein>
<dbReference type="GO" id="GO:0033104">
    <property type="term" value="C:type VI protein secretion system complex"/>
    <property type="evidence" value="ECO:0007669"/>
    <property type="project" value="InterPro"/>
</dbReference>
<dbReference type="EMBL" id="QLMA01000003">
    <property type="protein sequence ID" value="RAJ83519.1"/>
    <property type="molecule type" value="Genomic_DNA"/>
</dbReference>
<dbReference type="AlphaFoldDB" id="A0A327W2P3"/>
<dbReference type="GO" id="GO:0033103">
    <property type="term" value="P:protein secretion by the type VI secretion system"/>
    <property type="evidence" value="ECO:0007669"/>
    <property type="project" value="InterPro"/>
</dbReference>
<dbReference type="OrthoDB" id="1408613at2"/>
<dbReference type="RefSeq" id="WP_111592161.1">
    <property type="nucleotide sequence ID" value="NZ_QLMA01000003.1"/>
</dbReference>
<comment type="caution">
    <text evidence="1">The sequence shown here is derived from an EMBL/GenBank/DDBJ whole genome shotgun (WGS) entry which is preliminary data.</text>
</comment>
<proteinExistence type="predicted"/>
<keyword evidence="2" id="KW-1185">Reference proteome</keyword>
<organism evidence="1 2">
    <name type="scientific">Chitinophaga dinghuensis</name>
    <dbReference type="NCBI Taxonomy" id="1539050"/>
    <lineage>
        <taxon>Bacteria</taxon>
        <taxon>Pseudomonadati</taxon>
        <taxon>Bacteroidota</taxon>
        <taxon>Chitinophagia</taxon>
        <taxon>Chitinophagales</taxon>
        <taxon>Chitinophagaceae</taxon>
        <taxon>Chitinophaga</taxon>
    </lineage>
</organism>
<dbReference type="Proteomes" id="UP000249819">
    <property type="component" value="Unassembled WGS sequence"/>
</dbReference>
<accession>A0A327W2P3</accession>
<gene>
    <name evidence="1" type="ORF">CLV59_103487</name>
</gene>
<dbReference type="Pfam" id="PF17541">
    <property type="entry name" value="TssC"/>
    <property type="match status" value="1"/>
</dbReference>
<evidence type="ECO:0000313" key="1">
    <source>
        <dbReference type="EMBL" id="RAJ83519.1"/>
    </source>
</evidence>